<keyword evidence="1" id="KW-0472">Membrane</keyword>
<dbReference type="Proteomes" id="UP001254165">
    <property type="component" value="Unassembled WGS sequence"/>
</dbReference>
<evidence type="ECO:0000256" key="1">
    <source>
        <dbReference type="SAM" id="Phobius"/>
    </source>
</evidence>
<keyword evidence="3" id="KW-0378">Hydrolase</keyword>
<keyword evidence="1" id="KW-1133">Transmembrane helix</keyword>
<evidence type="ECO:0000313" key="4">
    <source>
        <dbReference type="Proteomes" id="UP001254165"/>
    </source>
</evidence>
<sequence length="143" mass="15677">MAGFTLIANSILITLLAAASAYDLRFRRVPNGFTLPLLVIAVVRSFPGDLPLYAFSFLILTAWRMGWMGGGDAKLWIALVWWFTADFAASPYPSLLAITLAGITMTATTLLQRFVTKTPSPSPGAWRTLVYALIAIFTTAWML</sequence>
<accession>A0ABU3NRY9</accession>
<keyword evidence="3" id="KW-0614">Plasmid</keyword>
<dbReference type="EC" id="3.4.23.-" evidence="3"/>
<dbReference type="InterPro" id="IPR000045">
    <property type="entry name" value="Prepilin_IV_endopep_pep"/>
</dbReference>
<geneLocation type="plasmid" evidence="3">
    <name>p4228-RoL</name>
</geneLocation>
<protein>
    <submittedName>
        <fullName evidence="3">A24 family peptidase</fullName>
        <ecNumber evidence="3">3.4.23.-</ecNumber>
    </submittedName>
</protein>
<feature type="transmembrane region" description="Helical" evidence="1">
    <location>
        <begin position="95"/>
        <end position="112"/>
    </location>
</feature>
<feature type="transmembrane region" description="Helical" evidence="1">
    <location>
        <begin position="124"/>
        <end position="142"/>
    </location>
</feature>
<dbReference type="Gene3D" id="1.20.120.1220">
    <property type="match status" value="1"/>
</dbReference>
<dbReference type="Pfam" id="PF01478">
    <property type="entry name" value="Peptidase_A24"/>
    <property type="match status" value="1"/>
</dbReference>
<dbReference type="RefSeq" id="WP_315626244.1">
    <property type="nucleotide sequence ID" value="NZ_JAUHMF010000010.1"/>
</dbReference>
<feature type="transmembrane region" description="Helical" evidence="1">
    <location>
        <begin position="37"/>
        <end position="61"/>
    </location>
</feature>
<dbReference type="EMBL" id="JAUHMF010000010">
    <property type="protein sequence ID" value="MDT8899587.1"/>
    <property type="molecule type" value="Genomic_DNA"/>
</dbReference>
<gene>
    <name evidence="3" type="ORF">QYE77_15080</name>
</gene>
<organism evidence="3 4">
    <name type="scientific">Thermanaerothrix solaris</name>
    <dbReference type="NCBI Taxonomy" id="3058434"/>
    <lineage>
        <taxon>Bacteria</taxon>
        <taxon>Bacillati</taxon>
        <taxon>Chloroflexota</taxon>
        <taxon>Anaerolineae</taxon>
        <taxon>Anaerolineales</taxon>
        <taxon>Anaerolineaceae</taxon>
        <taxon>Thermanaerothrix</taxon>
    </lineage>
</organism>
<proteinExistence type="predicted"/>
<keyword evidence="4" id="KW-1185">Reference proteome</keyword>
<comment type="caution">
    <text evidence="3">The sequence shown here is derived from an EMBL/GenBank/DDBJ whole genome shotgun (WGS) entry which is preliminary data.</text>
</comment>
<feature type="domain" description="Prepilin type IV endopeptidase peptidase" evidence="2">
    <location>
        <begin position="11"/>
        <end position="103"/>
    </location>
</feature>
<evidence type="ECO:0000259" key="2">
    <source>
        <dbReference type="Pfam" id="PF01478"/>
    </source>
</evidence>
<feature type="transmembrane region" description="Helical" evidence="1">
    <location>
        <begin position="73"/>
        <end position="89"/>
    </location>
</feature>
<reference evidence="3 4" key="1">
    <citation type="submission" date="2023-07" db="EMBL/GenBank/DDBJ databases">
        <title>Novel species of Thermanaerothrix with wide hydrolytic capabilities.</title>
        <authorList>
            <person name="Zayulina K.S."/>
            <person name="Podosokorskaya O.A."/>
            <person name="Elcheninov A.G."/>
        </authorList>
    </citation>
    <scope>NUCLEOTIDE SEQUENCE [LARGE SCALE GENOMIC DNA]</scope>
    <source>
        <strain evidence="3 4">4228-RoL</strain>
        <plasmid evidence="3">p4228-RoL</plasmid>
    </source>
</reference>
<keyword evidence="1" id="KW-0812">Transmembrane</keyword>
<name>A0ABU3NRY9_9CHLR</name>
<evidence type="ECO:0000313" key="3">
    <source>
        <dbReference type="EMBL" id="MDT8899587.1"/>
    </source>
</evidence>
<dbReference type="GO" id="GO:0016787">
    <property type="term" value="F:hydrolase activity"/>
    <property type="evidence" value="ECO:0007669"/>
    <property type="project" value="UniProtKB-KW"/>
</dbReference>